<dbReference type="AlphaFoldDB" id="A0A7R8ZM86"/>
<feature type="region of interest" description="Disordered" evidence="1">
    <location>
        <begin position="822"/>
        <end position="850"/>
    </location>
</feature>
<accession>A0A7R8ZM86</accession>
<gene>
    <name evidence="3" type="ORF">CTOB1V02_LOCUS7667</name>
</gene>
<keyword evidence="2" id="KW-0812">Transmembrane</keyword>
<name>A0A7R8ZM86_9CRUS</name>
<dbReference type="Pfam" id="PF06974">
    <property type="entry name" value="WS_DGAT_C"/>
    <property type="match status" value="1"/>
</dbReference>
<feature type="compositionally biased region" description="Low complexity" evidence="1">
    <location>
        <begin position="11"/>
        <end position="22"/>
    </location>
</feature>
<feature type="region of interest" description="Disordered" evidence="1">
    <location>
        <begin position="1"/>
        <end position="22"/>
    </location>
</feature>
<evidence type="ECO:0000313" key="3">
    <source>
        <dbReference type="EMBL" id="CAD7229801.1"/>
    </source>
</evidence>
<feature type="region of interest" description="Disordered" evidence="1">
    <location>
        <begin position="585"/>
        <end position="787"/>
    </location>
</feature>
<proteinExistence type="predicted"/>
<evidence type="ECO:0000256" key="1">
    <source>
        <dbReference type="SAM" id="MobiDB-lite"/>
    </source>
</evidence>
<keyword evidence="2" id="KW-0472">Membrane</keyword>
<dbReference type="SUPFAM" id="SSF57997">
    <property type="entry name" value="Tropomyosin"/>
    <property type="match status" value="1"/>
</dbReference>
<dbReference type="EMBL" id="OB662290">
    <property type="protein sequence ID" value="CAD7229801.1"/>
    <property type="molecule type" value="Genomic_DNA"/>
</dbReference>
<dbReference type="GO" id="GO:0005886">
    <property type="term" value="C:plasma membrane"/>
    <property type="evidence" value="ECO:0007669"/>
    <property type="project" value="TreeGrafter"/>
</dbReference>
<dbReference type="OrthoDB" id="619536at2759"/>
<sequence length="850" mass="95417">MMPQDYTPFPGRGTRSSSTSSSNTVVVDLESIQEDHGHCDCSQLPPVVQESAKHFVIAMGENSSKSDPHWFTGFGPPNVKSFASKHRSVFLSAWWYVRQVLYILANAIVIALHPIVIPVVWLIREVIRLYGIVRYLKILRVMGGCDAYYYYNSEISDRTQRCFFSGLTVSLSKDQLCQRLRTVVLPWKLRSSPVRILGYSYWIEDTEDVVENHVQEFEGSMCECANAVSSTDYSCPVMWTFFMCTDGILLRVHHALFDGVSCWRFMLCVLADNGTEIPISPSPKRSITLSSMFSSFYNICYILHRYFFVDLDQNALVKTEESGVRQVGWTEPIPLSKLKDVAKAHGATVNEVFMACTARAVQQLLPKNHDPSKEVRMVVCVSAHPREHFQRHDLHTLENELSYIRVPLAVTETNPSKRLLAMKEHSDKFKNGHQMYSLYMAQWYTPNVLPKFISKLFLEKKTFSLCSSCLPGPENPITIDGHPVKNVFTTGSSCYNAAGIWLELSRYASTVTISAGIDEAILRLNGQTVDRFLTSLMDELEALEWESGIHPPSTTMAPTIQEKKSDFSFATNLEFSFTRDLAHHRPSSTASSLDKDESSLGKDESSLDKDESSLDKDESSLDKDESSLDKDESSLGKEESSLDKDESSLDKDEQDKSSLDKDESSLDKDDSSLDKDESTLGKNESSLEKDESSLAKDESSLDKDESSLDKDESSLDKDESSLDKDESSLDKDESSLEKDESSLDKDDSSLDKDESSLDKDESSLEKDESSLEKDESSLDKDESSLGKDESSDLFLLSSDLFLLSSDLFLLSSDLFLLSSVDKDESSLDKDESSLDKNKSSLKTSRPFQDD</sequence>
<feature type="transmembrane region" description="Helical" evidence="2">
    <location>
        <begin position="100"/>
        <end position="123"/>
    </location>
</feature>
<dbReference type="GO" id="GO:0019432">
    <property type="term" value="P:triglyceride biosynthetic process"/>
    <property type="evidence" value="ECO:0007669"/>
    <property type="project" value="TreeGrafter"/>
</dbReference>
<dbReference type="GO" id="GO:0008374">
    <property type="term" value="F:O-acyltransferase activity"/>
    <property type="evidence" value="ECO:0007669"/>
    <property type="project" value="InterPro"/>
</dbReference>
<dbReference type="PANTHER" id="PTHR31650:SF1">
    <property type="entry name" value="WAX ESTER SYNTHASE_DIACYLGLYCEROL ACYLTRANSFERASE 4-RELATED"/>
    <property type="match status" value="1"/>
</dbReference>
<protein>
    <submittedName>
        <fullName evidence="3">Uncharacterized protein</fullName>
    </submittedName>
</protein>
<evidence type="ECO:0000256" key="2">
    <source>
        <dbReference type="SAM" id="Phobius"/>
    </source>
</evidence>
<organism evidence="3">
    <name type="scientific">Cyprideis torosa</name>
    <dbReference type="NCBI Taxonomy" id="163714"/>
    <lineage>
        <taxon>Eukaryota</taxon>
        <taxon>Metazoa</taxon>
        <taxon>Ecdysozoa</taxon>
        <taxon>Arthropoda</taxon>
        <taxon>Crustacea</taxon>
        <taxon>Oligostraca</taxon>
        <taxon>Ostracoda</taxon>
        <taxon>Podocopa</taxon>
        <taxon>Podocopida</taxon>
        <taxon>Cytherocopina</taxon>
        <taxon>Cytheroidea</taxon>
        <taxon>Cytherideidae</taxon>
        <taxon>Cyprideis</taxon>
    </lineage>
</organism>
<dbReference type="InterPro" id="IPR045034">
    <property type="entry name" value="O-acyltransferase_WSD1-like"/>
</dbReference>
<reference evidence="3" key="1">
    <citation type="submission" date="2020-11" db="EMBL/GenBank/DDBJ databases">
        <authorList>
            <person name="Tran Van P."/>
        </authorList>
    </citation>
    <scope>NUCLEOTIDE SEQUENCE</scope>
</reference>
<feature type="compositionally biased region" description="Basic and acidic residues" evidence="1">
    <location>
        <begin position="822"/>
        <end position="838"/>
    </location>
</feature>
<dbReference type="InterPro" id="IPR009721">
    <property type="entry name" value="O-acyltransferase_WSD1_C"/>
</dbReference>
<dbReference type="PANTHER" id="PTHR31650">
    <property type="entry name" value="O-ACYLTRANSFERASE (WSD1-LIKE) FAMILY PROTEIN"/>
    <property type="match status" value="1"/>
</dbReference>
<feature type="compositionally biased region" description="Basic and acidic residues" evidence="1">
    <location>
        <begin position="593"/>
        <end position="787"/>
    </location>
</feature>
<keyword evidence="2" id="KW-1133">Transmembrane helix</keyword>